<dbReference type="GO" id="GO:0005737">
    <property type="term" value="C:cytoplasm"/>
    <property type="evidence" value="ECO:0007669"/>
    <property type="project" value="UniProtKB-SubCell"/>
</dbReference>
<dbReference type="PANTHER" id="PTHR20919">
    <property type="entry name" value="HOMOSERINE O-SUCCINYLTRANSFERASE"/>
    <property type="match status" value="1"/>
</dbReference>
<dbReference type="EC" id="2.3.1.31" evidence="4"/>
<comment type="caution">
    <text evidence="6">The sequence shown here is derived from an EMBL/GenBank/DDBJ whole genome shotgun (WGS) entry which is preliminary data.</text>
</comment>
<keyword evidence="4" id="KW-0486">Methionine biosynthesis</keyword>
<organism evidence="6 7">
    <name type="scientific">Limosilactobacillus gastricus DSM 16045</name>
    <dbReference type="NCBI Taxonomy" id="1423749"/>
    <lineage>
        <taxon>Bacteria</taxon>
        <taxon>Bacillati</taxon>
        <taxon>Bacillota</taxon>
        <taxon>Bacilli</taxon>
        <taxon>Lactobacillales</taxon>
        <taxon>Lactobacillaceae</taxon>
        <taxon>Limosilactobacillus</taxon>
    </lineage>
</organism>
<dbReference type="RefSeq" id="WP_082601320.1">
    <property type="nucleotide sequence ID" value="NZ_AZFN01000005.1"/>
</dbReference>
<accession>A0A0R1VN10</accession>
<feature type="site" description="Important for substrate specificity" evidence="4">
    <location>
        <position position="177"/>
    </location>
</feature>
<feature type="binding site" evidence="4">
    <location>
        <position position="233"/>
    </location>
    <ligand>
        <name>substrate</name>
    </ligand>
</feature>
<name>A0A0R1VN10_9LACO</name>
<evidence type="ECO:0000256" key="3">
    <source>
        <dbReference type="ARBA" id="ARBA00023315"/>
    </source>
</evidence>
<sequence>MTVYSLNGYTKDIDQSISGAFRIAILNLMPTKETTENQYRRVLAALETDVELTFFYPTSHHFKSNQAATIKECYATWQEIADQHFDGLIITGAPVETVDFEEVDYWDEFCQIIDWSRDHCTKVLCLCWAAQAGMYYEADLPKYPTDQKLFGLYPVTVFHESELFDGIDVDRLKIPFSRHTTNRIMNIERTNLVLIAANEVVGPQIVESADHHFTYITGHPEYDRLTLYQEYHRDSEAGKSIELPANYFKGTPEPDNVQDSWHQDALKLYKNVFKSCFALV</sequence>
<dbReference type="AlphaFoldDB" id="A0A0R1VN10"/>
<comment type="similarity">
    <text evidence="4">Belongs to the MetA family.</text>
</comment>
<evidence type="ECO:0000256" key="4">
    <source>
        <dbReference type="HAMAP-Rule" id="MF_00295"/>
    </source>
</evidence>
<comment type="pathway">
    <text evidence="4">Amino-acid biosynthesis; L-methionine biosynthesis via de novo pathway; O-acetyl-L-homoserine from L-homoserine: step 1/1.</text>
</comment>
<gene>
    <name evidence="4" type="primary">metAA</name>
    <name evidence="6" type="ORF">FC60_GL001396</name>
</gene>
<dbReference type="PIRSF" id="PIRSF000450">
    <property type="entry name" value="H_ser_succinyltr"/>
    <property type="match status" value="1"/>
</dbReference>
<feature type="binding site" evidence="4">
    <location>
        <position position="148"/>
    </location>
    <ligand>
        <name>substrate</name>
    </ligand>
</feature>
<dbReference type="SUPFAM" id="SSF52317">
    <property type="entry name" value="Class I glutamine amidotransferase-like"/>
    <property type="match status" value="1"/>
</dbReference>
<keyword evidence="1 4" id="KW-0028">Amino-acid biosynthesis</keyword>
<keyword evidence="4" id="KW-0963">Cytoplasm</keyword>
<comment type="subcellular location">
    <subcellularLocation>
        <location evidence="4">Cytoplasm</location>
    </subcellularLocation>
</comment>
<keyword evidence="7" id="KW-1185">Reference proteome</keyword>
<dbReference type="PATRIC" id="fig|1423749.3.peg.1440"/>
<proteinExistence type="inferred from homology"/>
<comment type="caution">
    <text evidence="4">Lacks conserved residue(s) required for the propagation of feature annotation.</text>
</comment>
<feature type="binding site" evidence="4">
    <location>
        <position position="177"/>
    </location>
    <ligand>
        <name>substrate</name>
    </ligand>
</feature>
<feature type="active site" description="Proton acceptor" evidence="4">
    <location>
        <position position="219"/>
    </location>
</feature>
<dbReference type="GO" id="GO:0008899">
    <property type="term" value="F:homoserine O-succinyltransferase activity"/>
    <property type="evidence" value="ECO:0007669"/>
    <property type="project" value="UniProtKB-UniRule"/>
</dbReference>
<evidence type="ECO:0000256" key="2">
    <source>
        <dbReference type="ARBA" id="ARBA00022679"/>
    </source>
</evidence>
<dbReference type="Gene3D" id="3.40.50.880">
    <property type="match status" value="1"/>
</dbReference>
<feature type="active site" evidence="4">
    <location>
        <position position="221"/>
    </location>
</feature>
<protein>
    <recommendedName>
        <fullName evidence="4">Homoserine O-acetyltransferase</fullName>
        <shortName evidence="4">HAT</shortName>
        <ecNumber evidence="4">2.3.1.31</ecNumber>
    </recommendedName>
    <alternativeName>
        <fullName evidence="4">Homoserine transacetylase</fullName>
        <shortName evidence="4">HTA</shortName>
    </alternativeName>
</protein>
<dbReference type="InterPro" id="IPR033752">
    <property type="entry name" value="MetA_family"/>
</dbReference>
<evidence type="ECO:0000256" key="1">
    <source>
        <dbReference type="ARBA" id="ARBA00022605"/>
    </source>
</evidence>
<feature type="site" description="Important for acyl-CoA specificity" evidence="4">
    <location>
        <position position="96"/>
    </location>
</feature>
<evidence type="ECO:0000313" key="6">
    <source>
        <dbReference type="EMBL" id="KRM03100.1"/>
    </source>
</evidence>
<dbReference type="GO" id="GO:0009086">
    <property type="term" value="P:methionine biosynthetic process"/>
    <property type="evidence" value="ECO:0007669"/>
    <property type="project" value="UniProtKB-UniRule"/>
</dbReference>
<dbReference type="Pfam" id="PF04204">
    <property type="entry name" value="HTS"/>
    <property type="match status" value="1"/>
</dbReference>
<reference evidence="6 7" key="1">
    <citation type="journal article" date="2015" name="Genome Announc.">
        <title>Expanding the biotechnology potential of lactobacilli through comparative genomics of 213 strains and associated genera.</title>
        <authorList>
            <person name="Sun Z."/>
            <person name="Harris H.M."/>
            <person name="McCann A."/>
            <person name="Guo C."/>
            <person name="Argimon S."/>
            <person name="Zhang W."/>
            <person name="Yang X."/>
            <person name="Jeffery I.B."/>
            <person name="Cooney J.C."/>
            <person name="Kagawa T.F."/>
            <person name="Liu W."/>
            <person name="Song Y."/>
            <person name="Salvetti E."/>
            <person name="Wrobel A."/>
            <person name="Rasinkangas P."/>
            <person name="Parkhill J."/>
            <person name="Rea M.C."/>
            <person name="O'Sullivan O."/>
            <person name="Ritari J."/>
            <person name="Douillard F.P."/>
            <person name="Paul Ross R."/>
            <person name="Yang R."/>
            <person name="Briner A.E."/>
            <person name="Felis G.E."/>
            <person name="de Vos W.M."/>
            <person name="Barrangou R."/>
            <person name="Klaenhammer T.R."/>
            <person name="Caufield P.W."/>
            <person name="Cui Y."/>
            <person name="Zhang H."/>
            <person name="O'Toole P.W."/>
        </authorList>
    </citation>
    <scope>NUCLEOTIDE SEQUENCE [LARGE SCALE GENOMIC DNA]</scope>
    <source>
        <strain evidence="6 7">DSM 16045</strain>
    </source>
</reference>
<dbReference type="GO" id="GO:0004414">
    <property type="term" value="F:homoserine O-acetyltransferase activity"/>
    <property type="evidence" value="ECO:0007669"/>
    <property type="project" value="UniProtKB-EC"/>
</dbReference>
<dbReference type="HAMAP" id="MF_00295">
    <property type="entry name" value="MetA_acyltransf"/>
    <property type="match status" value="1"/>
</dbReference>
<feature type="active site" description="Acyl-thioester intermediate" evidence="4 5">
    <location>
        <position position="127"/>
    </location>
</feature>
<dbReference type="PANTHER" id="PTHR20919:SF0">
    <property type="entry name" value="HOMOSERINE O-SUCCINYLTRANSFERASE"/>
    <property type="match status" value="1"/>
</dbReference>
<keyword evidence="2 4" id="KW-0808">Transferase</keyword>
<dbReference type="InterPro" id="IPR029062">
    <property type="entry name" value="Class_I_gatase-like"/>
</dbReference>
<dbReference type="Proteomes" id="UP000051739">
    <property type="component" value="Unassembled WGS sequence"/>
</dbReference>
<keyword evidence="3 4" id="KW-0012">Acyltransferase</keyword>
<comment type="catalytic activity">
    <reaction evidence="4">
        <text>L-homoserine + acetyl-CoA = O-acetyl-L-homoserine + CoA</text>
        <dbReference type="Rhea" id="RHEA:13701"/>
        <dbReference type="ChEBI" id="CHEBI:57287"/>
        <dbReference type="ChEBI" id="CHEBI:57288"/>
        <dbReference type="ChEBI" id="CHEBI:57476"/>
        <dbReference type="ChEBI" id="CHEBI:57716"/>
        <dbReference type="EC" id="2.3.1.31"/>
    </reaction>
</comment>
<evidence type="ECO:0000313" key="7">
    <source>
        <dbReference type="Proteomes" id="UP000051739"/>
    </source>
</evidence>
<evidence type="ECO:0000256" key="5">
    <source>
        <dbReference type="PIRSR" id="PIRSR000450-1"/>
    </source>
</evidence>
<dbReference type="EMBL" id="AZFN01000005">
    <property type="protein sequence ID" value="KRM03100.1"/>
    <property type="molecule type" value="Genomic_DNA"/>
</dbReference>
<dbReference type="UniPathway" id="UPA00051">
    <property type="reaction ID" value="UER00074"/>
</dbReference>
<comment type="function">
    <text evidence="4">Transfers an acetyl group from acetyl-CoA to L-homoserine, forming acetyl-L-homoserine.</text>
</comment>